<keyword evidence="1 6" id="KW-0547">Nucleotide-binding</keyword>
<evidence type="ECO:0007829" key="5">
    <source>
        <dbReference type="PDB" id="3WVQ"/>
    </source>
</evidence>
<feature type="binding site" evidence="6">
    <location>
        <position position="243"/>
    </location>
    <ligand>
        <name>AMP</name>
        <dbReference type="ChEBI" id="CHEBI:456215"/>
    </ligand>
</feature>
<dbReference type="Pfam" id="PF18105">
    <property type="entry name" value="PGM1_C"/>
    <property type="match status" value="1"/>
</dbReference>
<sequence length="447" mass="48364">MRLLVGNDWSEELAEPTGSTGWAVQRLVWFARDGDVLVLPVAPQEEFLAYVTSLTGTRRSSLTVVVPPPGRLGAGALTADRLADPRFLAALREAFAGRPVHEVFALWPDAVVADLADALGCPEALEGHDFLTQSGGLIGSSKAAFRALAAGAGVALPAGAVCADRRRAHRHVTRLLDEGSPVILKQDYGSGSDGNEILSRTPGLALRGARALRVLADSAALDAYLDERWDWLTEGGRHRVVVERYHPGSRAYFAEFWISDGGVRLGGHGEMRYRPLPDSQVMPAPDLDQAQLDDLVEGGRRLCVALHALGYRGVLSADAVVTPAGEVLFTEHNGRATGSTHIYEIVGKRVVGPGFGTDRILLERVWPEGWEAPSFAGALTRLRDSGHLYDPETRRGAVILAAYNTHRKGVMLCYVAEDLEAALHREESVSRLFAPALSALEHHHHHH</sequence>
<feature type="binding site" evidence="6">
    <location>
        <position position="192"/>
    </location>
    <ligand>
        <name>AMP</name>
        <dbReference type="ChEBI" id="CHEBI:456215"/>
    </ligand>
</feature>
<dbReference type="Pfam" id="PF18604">
    <property type="entry name" value="PreAtp-grasp"/>
    <property type="match status" value="1"/>
</dbReference>
<dbReference type="InterPro" id="IPR041356">
    <property type="entry name" value="PGM1_C"/>
</dbReference>
<feature type="domain" description="ATP-grasp" evidence="2">
    <location>
        <begin position="146"/>
        <end position="366"/>
    </location>
</feature>
<feature type="binding site" evidence="6">
    <location>
        <position position="244"/>
    </location>
    <ligand>
        <name>AMP</name>
        <dbReference type="ChEBI" id="CHEBI:456215"/>
    </ligand>
</feature>
<evidence type="ECO:0000256" key="1">
    <source>
        <dbReference type="PROSITE-ProRule" id="PRU00409"/>
    </source>
</evidence>
<dbReference type="InterPro" id="IPR011761">
    <property type="entry name" value="ATP-grasp"/>
</dbReference>
<keyword evidence="5 6" id="KW-0002">3D-structure</keyword>
<name>A0A0A6YVN3_9ACTN</name>
<reference evidence="5 6" key="1">
    <citation type="journal article" date="2015" name="Nat. Chem. Biol.">
        <title>A peptide ligase and the ribosome cooperate to synthesize the peptide pheganomycin.</title>
        <authorList>
            <person name="Noike M."/>
            <person name="Matsui T."/>
            <person name="Ooya K."/>
            <person name="Sasaki I."/>
            <person name="Ohtaki S."/>
            <person name="Hamano Y."/>
            <person name="Maruyama C."/>
            <person name="Ishikawa J."/>
            <person name="Satoh Y."/>
            <person name="Ito H."/>
            <person name="Morita H."/>
            <person name="Dairi T."/>
        </authorList>
    </citation>
    <scope>X-RAY CRYSTALLOGRAPHY (1.96 ANGSTROMS) IN COMPLEX WITH AMP</scope>
    <source>
        <strain evidence="3 4">MD227-A9</strain>
    </source>
</reference>
<dbReference type="SUPFAM" id="SSF56059">
    <property type="entry name" value="Glutathione synthetase ATP-binding domain-like"/>
    <property type="match status" value="1"/>
</dbReference>
<organism evidence="3">
    <name type="scientific">Streptomyces cirratus</name>
    <dbReference type="NCBI Taxonomy" id="68187"/>
    <lineage>
        <taxon>Bacteria</taxon>
        <taxon>Bacillati</taxon>
        <taxon>Actinomycetota</taxon>
        <taxon>Actinomycetes</taxon>
        <taxon>Kitasatosporales</taxon>
        <taxon>Streptomycetaceae</taxon>
        <taxon>Streptomyces</taxon>
    </lineage>
</organism>
<dbReference type="GO" id="GO:0046872">
    <property type="term" value="F:metal ion binding"/>
    <property type="evidence" value="ECO:0007669"/>
    <property type="project" value="InterPro"/>
</dbReference>
<evidence type="ECO:0007829" key="6">
    <source>
        <dbReference type="PDB" id="3WVR"/>
    </source>
</evidence>
<dbReference type="PDBsum" id="3WVQ"/>
<dbReference type="AlphaFoldDB" id="A0A0A6YVN3"/>
<dbReference type="PDBsum" id="3WVR"/>
<keyword evidence="1" id="KW-0067">ATP-binding</keyword>
<dbReference type="Gene3D" id="3.30.470.20">
    <property type="entry name" value="ATP-grasp fold, B domain"/>
    <property type="match status" value="1"/>
</dbReference>
<evidence type="ECO:0000313" key="3">
    <source>
        <dbReference type="PDB" id="3WVQ"/>
    </source>
</evidence>
<feature type="binding site" evidence="6">
    <location>
        <position position="246"/>
    </location>
    <ligand>
        <name>AMP</name>
        <dbReference type="ChEBI" id="CHEBI:456215"/>
    </ligand>
</feature>
<evidence type="ECO:0000259" key="2">
    <source>
        <dbReference type="PROSITE" id="PS50975"/>
    </source>
</evidence>
<dbReference type="InterPro" id="IPR040754">
    <property type="entry name" value="PreAtp-grasp"/>
</dbReference>
<dbReference type="SMR" id="A0A0A6YVN3"/>
<proteinExistence type="evidence at protein level"/>
<dbReference type="PDB" id="3WVR">
    <property type="method" value="X-ray"/>
    <property type="resolution" value="2.17 A"/>
    <property type="chains" value="A/B/C/D=1-447"/>
</dbReference>
<dbReference type="PROSITE" id="PS50975">
    <property type="entry name" value="ATP_GRASP"/>
    <property type="match status" value="1"/>
</dbReference>
<dbReference type="PDB" id="3WVQ">
    <property type="method" value="X-ray"/>
    <property type="resolution" value="1.96 A"/>
    <property type="chains" value="A/B/C/D=1-447"/>
</dbReference>
<accession>A0A0A6YVN3</accession>
<evidence type="ECO:0000313" key="4">
    <source>
        <dbReference type="PDB" id="3WVR"/>
    </source>
</evidence>
<protein>
    <submittedName>
        <fullName evidence="3 4">PGM1</fullName>
    </submittedName>
</protein>
<dbReference type="GO" id="GO:0005524">
    <property type="term" value="F:ATP binding"/>
    <property type="evidence" value="ECO:0007669"/>
    <property type="project" value="UniProtKB-UniRule"/>
</dbReference>
<feature type="binding site" evidence="6">
    <location>
        <position position="185"/>
    </location>
    <ligand>
        <name>AMP</name>
        <dbReference type="ChEBI" id="CHEBI:456215"/>
    </ligand>
</feature>